<evidence type="ECO:0000256" key="1">
    <source>
        <dbReference type="SAM" id="SignalP"/>
    </source>
</evidence>
<proteinExistence type="predicted"/>
<protein>
    <submittedName>
        <fullName evidence="2">DUF5980 family protein</fullName>
    </submittedName>
</protein>
<dbReference type="RefSeq" id="WP_219527280.1">
    <property type="nucleotide sequence ID" value="NZ_JAHKRM010000002.1"/>
</dbReference>
<keyword evidence="1" id="KW-0732">Signal</keyword>
<comment type="caution">
    <text evidence="2">The sequence shown here is derived from an EMBL/GenBank/DDBJ whole genome shotgun (WGS) entry which is preliminary data.</text>
</comment>
<sequence length="144" mass="14731">MKTIHRAARLALGATAGLALALSSTTAATAATWELRDLKQRMCVTPSSGHPSTYFVAAVVGSWSTTVQIGLRNLPPGSTSAGGTAIAPGSNYPNPDNGATTINGFVQISIAPLPAGVYTPLLTASDGTETQTTPVTINVKQNCY</sequence>
<gene>
    <name evidence="2" type="ORF">ACFSJ0_15665</name>
</gene>
<keyword evidence="3" id="KW-1185">Reference proteome</keyword>
<evidence type="ECO:0000313" key="3">
    <source>
        <dbReference type="Proteomes" id="UP001597097"/>
    </source>
</evidence>
<dbReference type="Proteomes" id="UP001597097">
    <property type="component" value="Unassembled WGS sequence"/>
</dbReference>
<feature type="chain" id="PRO_5046636640" evidence="1">
    <location>
        <begin position="31"/>
        <end position="144"/>
    </location>
</feature>
<reference evidence="3" key="1">
    <citation type="journal article" date="2019" name="Int. J. Syst. Evol. Microbiol.">
        <title>The Global Catalogue of Microorganisms (GCM) 10K type strain sequencing project: providing services to taxonomists for standard genome sequencing and annotation.</title>
        <authorList>
            <consortium name="The Broad Institute Genomics Platform"/>
            <consortium name="The Broad Institute Genome Sequencing Center for Infectious Disease"/>
            <person name="Wu L."/>
            <person name="Ma J."/>
        </authorList>
    </citation>
    <scope>NUCLEOTIDE SEQUENCE [LARGE SCALE GENOMIC DNA]</scope>
    <source>
        <strain evidence="3">CGMCC 1.15399</strain>
    </source>
</reference>
<dbReference type="Pfam" id="PF19410">
    <property type="entry name" value="DUF5980"/>
    <property type="match status" value="1"/>
</dbReference>
<feature type="signal peptide" evidence="1">
    <location>
        <begin position="1"/>
        <end position="30"/>
    </location>
</feature>
<dbReference type="InterPro" id="IPR046023">
    <property type="entry name" value="DUF5980"/>
</dbReference>
<evidence type="ECO:0000313" key="2">
    <source>
        <dbReference type="EMBL" id="MFD1538492.1"/>
    </source>
</evidence>
<name>A0ABW4GAU8_9ACTN</name>
<dbReference type="EMBL" id="JBHUCM010000013">
    <property type="protein sequence ID" value="MFD1538492.1"/>
    <property type="molecule type" value="Genomic_DNA"/>
</dbReference>
<accession>A0ABW4GAU8</accession>
<organism evidence="2 3">
    <name type="scientific">Nonomuraea guangzhouensis</name>
    <dbReference type="NCBI Taxonomy" id="1291555"/>
    <lineage>
        <taxon>Bacteria</taxon>
        <taxon>Bacillati</taxon>
        <taxon>Actinomycetota</taxon>
        <taxon>Actinomycetes</taxon>
        <taxon>Streptosporangiales</taxon>
        <taxon>Streptosporangiaceae</taxon>
        <taxon>Nonomuraea</taxon>
    </lineage>
</organism>